<gene>
    <name evidence="1" type="ORF">RchiOBHm_Chr3g0492761</name>
</gene>
<organism evidence="1 2">
    <name type="scientific">Rosa chinensis</name>
    <name type="common">China rose</name>
    <dbReference type="NCBI Taxonomy" id="74649"/>
    <lineage>
        <taxon>Eukaryota</taxon>
        <taxon>Viridiplantae</taxon>
        <taxon>Streptophyta</taxon>
        <taxon>Embryophyta</taxon>
        <taxon>Tracheophyta</taxon>
        <taxon>Spermatophyta</taxon>
        <taxon>Magnoliopsida</taxon>
        <taxon>eudicotyledons</taxon>
        <taxon>Gunneridae</taxon>
        <taxon>Pentapetalae</taxon>
        <taxon>rosids</taxon>
        <taxon>fabids</taxon>
        <taxon>Rosales</taxon>
        <taxon>Rosaceae</taxon>
        <taxon>Rosoideae</taxon>
        <taxon>Rosoideae incertae sedis</taxon>
        <taxon>Rosa</taxon>
    </lineage>
</organism>
<protein>
    <submittedName>
        <fullName evidence="1">Uncharacterized protein</fullName>
    </submittedName>
</protein>
<dbReference type="EMBL" id="PDCK01000041">
    <property type="protein sequence ID" value="PRQ45564.1"/>
    <property type="molecule type" value="Genomic_DNA"/>
</dbReference>
<dbReference type="Proteomes" id="UP000238479">
    <property type="component" value="Chromosome 3"/>
</dbReference>
<sequence>MKLIVAMAYLHGMPVRSHLLHAHVLLVRSTTCLDPPKLSTSIWGLPDPYGMQSVEI</sequence>
<reference evidence="1 2" key="1">
    <citation type="journal article" date="2018" name="Nat. Genet.">
        <title>The Rosa genome provides new insights in the design of modern roses.</title>
        <authorList>
            <person name="Bendahmane M."/>
        </authorList>
    </citation>
    <scope>NUCLEOTIDE SEQUENCE [LARGE SCALE GENOMIC DNA]</scope>
    <source>
        <strain evidence="2">cv. Old Blush</strain>
    </source>
</reference>
<evidence type="ECO:0000313" key="2">
    <source>
        <dbReference type="Proteomes" id="UP000238479"/>
    </source>
</evidence>
<evidence type="ECO:0000313" key="1">
    <source>
        <dbReference type="EMBL" id="PRQ45564.1"/>
    </source>
</evidence>
<dbReference type="Gramene" id="PRQ45564">
    <property type="protein sequence ID" value="PRQ45564"/>
    <property type="gene ID" value="RchiOBHm_Chr3g0492761"/>
</dbReference>
<accession>A0A2P6RGL0</accession>
<comment type="caution">
    <text evidence="1">The sequence shown here is derived from an EMBL/GenBank/DDBJ whole genome shotgun (WGS) entry which is preliminary data.</text>
</comment>
<proteinExistence type="predicted"/>
<dbReference type="AlphaFoldDB" id="A0A2P6RGL0"/>
<name>A0A2P6RGL0_ROSCH</name>
<keyword evidence="2" id="KW-1185">Reference proteome</keyword>